<sequence length="50" mass="5429">MFVERRKGKAAVDGGAAFARADGEGLVLDPYDLKRPTGVVAVFSSWLDWC</sequence>
<dbReference type="Proteomes" id="UP001154282">
    <property type="component" value="Unassembled WGS sequence"/>
</dbReference>
<keyword evidence="2" id="KW-1185">Reference proteome</keyword>
<protein>
    <submittedName>
        <fullName evidence="1">Uncharacterized protein</fullName>
    </submittedName>
</protein>
<comment type="caution">
    <text evidence="1">The sequence shown here is derived from an EMBL/GenBank/DDBJ whole genome shotgun (WGS) entry which is preliminary data.</text>
</comment>
<accession>A0AAV0ISA0</accession>
<gene>
    <name evidence="1" type="ORF">LITE_LOCUS10207</name>
</gene>
<proteinExistence type="predicted"/>
<dbReference type="EMBL" id="CAMGYJ010000004">
    <property type="protein sequence ID" value="CAI0399200.1"/>
    <property type="molecule type" value="Genomic_DNA"/>
</dbReference>
<organism evidence="1 2">
    <name type="scientific">Linum tenue</name>
    <dbReference type="NCBI Taxonomy" id="586396"/>
    <lineage>
        <taxon>Eukaryota</taxon>
        <taxon>Viridiplantae</taxon>
        <taxon>Streptophyta</taxon>
        <taxon>Embryophyta</taxon>
        <taxon>Tracheophyta</taxon>
        <taxon>Spermatophyta</taxon>
        <taxon>Magnoliopsida</taxon>
        <taxon>eudicotyledons</taxon>
        <taxon>Gunneridae</taxon>
        <taxon>Pentapetalae</taxon>
        <taxon>rosids</taxon>
        <taxon>fabids</taxon>
        <taxon>Malpighiales</taxon>
        <taxon>Linaceae</taxon>
        <taxon>Linum</taxon>
    </lineage>
</organism>
<reference evidence="1" key="1">
    <citation type="submission" date="2022-08" db="EMBL/GenBank/DDBJ databases">
        <authorList>
            <person name="Gutierrez-Valencia J."/>
        </authorList>
    </citation>
    <scope>NUCLEOTIDE SEQUENCE</scope>
</reference>
<evidence type="ECO:0000313" key="2">
    <source>
        <dbReference type="Proteomes" id="UP001154282"/>
    </source>
</evidence>
<dbReference type="AlphaFoldDB" id="A0AAV0ISA0"/>
<evidence type="ECO:0000313" key="1">
    <source>
        <dbReference type="EMBL" id="CAI0399200.1"/>
    </source>
</evidence>
<name>A0AAV0ISA0_9ROSI</name>